<dbReference type="AlphaFoldDB" id="A0A3D3R889"/>
<dbReference type="InterPro" id="IPR051121">
    <property type="entry name" value="FAH"/>
</dbReference>
<reference evidence="4 5" key="1">
    <citation type="journal article" date="2018" name="Nat. Biotechnol.">
        <title>A standardized bacterial taxonomy based on genome phylogeny substantially revises the tree of life.</title>
        <authorList>
            <person name="Parks D.H."/>
            <person name="Chuvochina M."/>
            <person name="Waite D.W."/>
            <person name="Rinke C."/>
            <person name="Skarshewski A."/>
            <person name="Chaumeil P.A."/>
            <person name="Hugenholtz P."/>
        </authorList>
    </citation>
    <scope>NUCLEOTIDE SEQUENCE [LARGE SCALE GENOMIC DNA]</scope>
    <source>
        <strain evidence="4">UBA9375</strain>
    </source>
</reference>
<proteinExistence type="inferred from homology"/>
<accession>A0A3D3R889</accession>
<comment type="similarity">
    <text evidence="1">Belongs to the FAH family.</text>
</comment>
<protein>
    <submittedName>
        <fullName evidence="4">2-hydroxyhepta-2,4-diene-1,7-dioate isomerase</fullName>
    </submittedName>
</protein>
<dbReference type="EMBL" id="DQAY01000089">
    <property type="protein sequence ID" value="HCO24318.1"/>
    <property type="molecule type" value="Genomic_DNA"/>
</dbReference>
<dbReference type="GO" id="GO:0044281">
    <property type="term" value="P:small molecule metabolic process"/>
    <property type="evidence" value="ECO:0007669"/>
    <property type="project" value="UniProtKB-ARBA"/>
</dbReference>
<name>A0A3D3R889_9PLAN</name>
<evidence type="ECO:0000256" key="2">
    <source>
        <dbReference type="ARBA" id="ARBA00022723"/>
    </source>
</evidence>
<dbReference type="PANTHER" id="PTHR42796:SF7">
    <property type="entry name" value="2-DEHYDRO-3-DEOXY-D-ARABINONATE DEHYDRATASE"/>
    <property type="match status" value="1"/>
</dbReference>
<keyword evidence="4" id="KW-0413">Isomerase</keyword>
<dbReference type="PANTHER" id="PTHR42796">
    <property type="entry name" value="FUMARYLACETOACETATE HYDROLASE DOMAIN-CONTAINING PROTEIN 2A-RELATED"/>
    <property type="match status" value="1"/>
</dbReference>
<dbReference type="Pfam" id="PF01557">
    <property type="entry name" value="FAA_hydrolase"/>
    <property type="match status" value="1"/>
</dbReference>
<dbReference type="Gene3D" id="3.90.850.10">
    <property type="entry name" value="Fumarylacetoacetase-like, C-terminal domain"/>
    <property type="match status" value="1"/>
</dbReference>
<organism evidence="4 5">
    <name type="scientific">Gimesia maris</name>
    <dbReference type="NCBI Taxonomy" id="122"/>
    <lineage>
        <taxon>Bacteria</taxon>
        <taxon>Pseudomonadati</taxon>
        <taxon>Planctomycetota</taxon>
        <taxon>Planctomycetia</taxon>
        <taxon>Planctomycetales</taxon>
        <taxon>Planctomycetaceae</taxon>
        <taxon>Gimesia</taxon>
    </lineage>
</organism>
<dbReference type="GO" id="GO:0016853">
    <property type="term" value="F:isomerase activity"/>
    <property type="evidence" value="ECO:0007669"/>
    <property type="project" value="UniProtKB-KW"/>
</dbReference>
<keyword evidence="2" id="KW-0479">Metal-binding</keyword>
<comment type="caution">
    <text evidence="4">The sequence shown here is derived from an EMBL/GenBank/DDBJ whole genome shotgun (WGS) entry which is preliminary data.</text>
</comment>
<dbReference type="SUPFAM" id="SSF56529">
    <property type="entry name" value="FAH"/>
    <property type="match status" value="1"/>
</dbReference>
<dbReference type="InterPro" id="IPR036663">
    <property type="entry name" value="Fumarylacetoacetase_C_sf"/>
</dbReference>
<dbReference type="InterPro" id="IPR011234">
    <property type="entry name" value="Fumarylacetoacetase-like_C"/>
</dbReference>
<evidence type="ECO:0000256" key="1">
    <source>
        <dbReference type="ARBA" id="ARBA00010211"/>
    </source>
</evidence>
<sequence length="290" mass="32156">MKLAKVLLSNGERHVAIVEANGVQLLDLSQVENCHRLSDILYAPDPIGLAKFLIDTELPPVPFNQLEFLAPIDHQEVWAAGVTYKRSQVARMEESEAAASHYDQVYTADRPELFFKATPNRVCGPNQPVRVRFDSQWSVPEPELTLVVSPDLRLVGYTVGNDMSARDIEGENPLYLPQAKFYRQCCGLGPCVLLHEQPLDREATQIILTIEREGEEVFRGDTSIAEMARGLEDLISWLGKENDFPSGVMLLTGTGVVPPDEFTLEDRDIVSIEITGIGTLINPIVKDAAS</sequence>
<dbReference type="Proteomes" id="UP000263642">
    <property type="component" value="Unassembled WGS sequence"/>
</dbReference>
<evidence type="ECO:0000313" key="4">
    <source>
        <dbReference type="EMBL" id="HCO24318.1"/>
    </source>
</evidence>
<evidence type="ECO:0000259" key="3">
    <source>
        <dbReference type="Pfam" id="PF01557"/>
    </source>
</evidence>
<evidence type="ECO:0000313" key="5">
    <source>
        <dbReference type="Proteomes" id="UP000263642"/>
    </source>
</evidence>
<dbReference type="GO" id="GO:0046872">
    <property type="term" value="F:metal ion binding"/>
    <property type="evidence" value="ECO:0007669"/>
    <property type="project" value="UniProtKB-KW"/>
</dbReference>
<gene>
    <name evidence="4" type="ORF">DIT97_15230</name>
</gene>
<feature type="domain" description="Fumarylacetoacetase-like C-terminal" evidence="3">
    <location>
        <begin position="96"/>
        <end position="285"/>
    </location>
</feature>